<dbReference type="Proteomes" id="UP000049495">
    <property type="component" value="Unassembled WGS sequence"/>
</dbReference>
<gene>
    <name evidence="1" type="ORF">VCR5J5_1370153</name>
</gene>
<dbReference type="EMBL" id="CCJV01000043">
    <property type="protein sequence ID" value="CDT02990.1"/>
    <property type="molecule type" value="Genomic_DNA"/>
</dbReference>
<dbReference type="AlphaFoldDB" id="A0A822MSW2"/>
<evidence type="ECO:0000313" key="1">
    <source>
        <dbReference type="EMBL" id="CDT02990.1"/>
    </source>
</evidence>
<reference evidence="2" key="1">
    <citation type="submission" date="2014-06" db="EMBL/GenBank/DDBJ databases">
        <authorList>
            <person name="Le Roux Frederique"/>
        </authorList>
    </citation>
    <scope>NUCLEOTIDE SEQUENCE [LARGE SCALE GENOMIC DNA]</scope>
    <source>
        <strain evidence="2">J5-5</strain>
    </source>
</reference>
<comment type="caution">
    <text evidence="1">The sequence shown here is derived from an EMBL/GenBank/DDBJ whole genome shotgun (WGS) entry which is preliminary data.</text>
</comment>
<proteinExistence type="predicted"/>
<organism evidence="1 2">
    <name type="scientific">Vibrio crassostreae</name>
    <dbReference type="NCBI Taxonomy" id="246167"/>
    <lineage>
        <taxon>Bacteria</taxon>
        <taxon>Pseudomonadati</taxon>
        <taxon>Pseudomonadota</taxon>
        <taxon>Gammaproteobacteria</taxon>
        <taxon>Vibrionales</taxon>
        <taxon>Vibrionaceae</taxon>
        <taxon>Vibrio</taxon>
    </lineage>
</organism>
<evidence type="ECO:0000313" key="2">
    <source>
        <dbReference type="Proteomes" id="UP000049495"/>
    </source>
</evidence>
<protein>
    <submittedName>
        <fullName evidence="1">Uncharacterized protein</fullName>
    </submittedName>
</protein>
<name>A0A822MSW2_9VIBR</name>
<sequence>MSLYFLIIIKSEHLLYCALYFTYLENHQLIAKNKPTIVKV</sequence>
<accession>A0A822MSW2</accession>